<accession>C8P4B3</accession>
<dbReference type="EMBL" id="ACLL01000006">
    <property type="protein sequence ID" value="EEW54681.1"/>
    <property type="molecule type" value="Genomic_DNA"/>
</dbReference>
<protein>
    <submittedName>
        <fullName evidence="7">Putative CoA-substrate-specific enzyme activase</fullName>
    </submittedName>
</protein>
<dbReference type="InterPro" id="IPR018709">
    <property type="entry name" value="CoA_activase_DUF2229"/>
</dbReference>
<feature type="domain" description="DUF2229" evidence="6">
    <location>
        <begin position="702"/>
        <end position="922"/>
    </location>
</feature>
<dbReference type="InterPro" id="IPR008275">
    <property type="entry name" value="CoA_E_activase_dom"/>
</dbReference>
<evidence type="ECO:0000313" key="8">
    <source>
        <dbReference type="Proteomes" id="UP000003675"/>
    </source>
</evidence>
<feature type="domain" description="ATPase BadF/BadG/BcrA/BcrD type" evidence="5">
    <location>
        <begin position="31"/>
        <end position="281"/>
    </location>
</feature>
<evidence type="ECO:0000259" key="6">
    <source>
        <dbReference type="Pfam" id="PF09989"/>
    </source>
</evidence>
<evidence type="ECO:0000313" key="7">
    <source>
        <dbReference type="EMBL" id="EEW54681.1"/>
    </source>
</evidence>
<evidence type="ECO:0000256" key="4">
    <source>
        <dbReference type="ARBA" id="ARBA00023014"/>
    </source>
</evidence>
<dbReference type="eggNOG" id="COG3581">
    <property type="taxonomic scope" value="Bacteria"/>
</dbReference>
<gene>
    <name evidence="7" type="ORF">HMPREF0494_0157</name>
</gene>
<dbReference type="HOGENOM" id="CLU_002393_1_0_9"/>
<evidence type="ECO:0000256" key="3">
    <source>
        <dbReference type="ARBA" id="ARBA00023004"/>
    </source>
</evidence>
<dbReference type="eggNOG" id="COG3580">
    <property type="taxonomic scope" value="Bacteria"/>
</dbReference>
<dbReference type="GO" id="GO:0051536">
    <property type="term" value="F:iron-sulfur cluster binding"/>
    <property type="evidence" value="ECO:0007669"/>
    <property type="project" value="UniProtKB-KW"/>
</dbReference>
<dbReference type="InterPro" id="IPR002731">
    <property type="entry name" value="ATPase_BadF"/>
</dbReference>
<dbReference type="CDD" id="cd24035">
    <property type="entry name" value="ASKHA_NBD_O66634-like_rpt2"/>
    <property type="match status" value="1"/>
</dbReference>
<dbReference type="InterPro" id="IPR051805">
    <property type="entry name" value="Dehydratase_Activator_Redct"/>
</dbReference>
<dbReference type="Gene3D" id="3.30.420.40">
    <property type="match status" value="4"/>
</dbReference>
<evidence type="ECO:0000256" key="2">
    <source>
        <dbReference type="ARBA" id="ARBA00022723"/>
    </source>
</evidence>
<dbReference type="PANTHER" id="PTHR32329">
    <property type="entry name" value="BIFUNCTIONAL PROTEIN [INCLUDES 2-HYDROXYACYL-COA DEHYDRATASE (N-TER) AND ITS ACTIVATOR DOMAIN (C_TERM)-RELATED"/>
    <property type="match status" value="1"/>
</dbReference>
<keyword evidence="2" id="KW-0479">Metal-binding</keyword>
<dbReference type="GO" id="GO:0046872">
    <property type="term" value="F:metal ion binding"/>
    <property type="evidence" value="ECO:0007669"/>
    <property type="project" value="UniProtKB-KW"/>
</dbReference>
<feature type="domain" description="ATPase BadF/BadG/BcrA/BcrD type" evidence="5">
    <location>
        <begin position="346"/>
        <end position="600"/>
    </location>
</feature>
<dbReference type="Pfam" id="PF09989">
    <property type="entry name" value="DUF2229"/>
    <property type="match status" value="1"/>
</dbReference>
<dbReference type="STRING" id="525309.HMPREF0494_0157"/>
<name>C8P4B3_9LACO</name>
<dbReference type="NCBIfam" id="TIGR00241">
    <property type="entry name" value="CoA_E_activ"/>
    <property type="match status" value="1"/>
</dbReference>
<sequence length="1448" mass="160457">MIYLTILYTLSEKVRRIIGEELMMVEKLYGGIDVGSTTVKLVVMDASHRTLFSRYERHYADVKAASERVIKETITELGGQTPIAFTITGSGGIGLASLLQLKFIQEVIACTKTVEELIPQTDVAIELGGEDAKITFFGDSLEQRMNGSCAGGTGAFIDQMAFLLDTDANGLNQLARKAEKIYPIASRCGVFAKTDVQPLINDGARKEDIAASIFQAVVNQTISGLAAGHRISGHVAFLGGPLYFMDQLRQRFIETLQLTDEEVIFPESPQLFVAQGAALYAADQPELSLAILLDRLENGDASVLAPSHSLDPLFESEDQLAAFRQRHGRDRVEAGNLADYHGTAFLGIDAGSTTTKIVLMSADHKLLFTEYDNNDGDPLAKVKQMLSDLQEKMPADVRIGKACVTGYGEHLIKNALNVDLGEVETVAHYQAAHYFQPDVDFILDIGGQDMKAMTVKNGALADIKLNEACSSGCGSFLETFATGLKYDIREFAQAALLAKHPADLGSRCTVFMNSKVKQVQKEGATIGDISAGLSFSIIKNALFKVIKMRSADELGDHIVCQGGTFYNDAVLRAFEKIAGVDVVRPNIAGLMGAYGAALIAEKNYRAGDQTSLLSVKEMANLSFDKEYMHCGGCANNCELTLTIFNDGRKFVTGNRCERGEARALRLHGQHPRNNGKVNLVERKYQELFKYRPLRSKLATRGTVGLPRVLNMYEDYPLWATFFKELGFRTILSPKGSKEQYDKGMETIPSDTVCYPAKNVHGHIAALIANRHVDRIFYPAVVYELQEKKAANNHFNCPIVQSYPEVIRNNVDEIRNGQVDFRNPFLNLADHQSTAANLYECFKDLGVTKQEVRAALEVGYQELAAFHQKIRNWGEDTLVMLKQKGEHGIVLAGRPYHLDPMINHGISQMITAAGFHVLTEDSIAHLGDVRGLRVVNQWSYHSRLYAAARIAAKTPELEFVQLNSFGCGLDAIDTDQVEEIMNQYNRLYTCLKIDEGDNLGAIRIRIRSLKAAIKERTEKRVRPEKLYDNPVPVKFTKEMKRQKYTLLLPMLSPIHQHKLVDVALRASGYNVVNLPVQDRRSVDVGTRFVNNDACYPAIISIGQMVEALQSGKYDLDHTAVMMSQTGGGCRATNYVPLIRKALKDAGFGQVPVVSISLGNQGVETTPGFTFTLPLVKRTAIAFLYGDLFERLVYHTRPYEVEKGQVNALYEDWLDRVRPNVENGSFKEFKRNVAAIVHDFDTVPQRSVVKPKVGVVGEILVKYSPIANNDIVKTIEAEGAEAVVPDIVGFMNYSLYNQVYRHRHLGAKKSSQIFAEVLLKLIRQAEKPMDEALRASKRFTGITPWEDVVAGAKPVLSLGNMTGEGWFLPAEMVELLRSGVNNIVCMQPFGCLPNHIVGKGMLKELRREYQGANLMPIDYDPGASVVNQLNRIRLMMATAKKKLAQESVEQ</sequence>
<reference evidence="7 8" key="1">
    <citation type="submission" date="2009-09" db="EMBL/GenBank/DDBJ databases">
        <authorList>
            <person name="Qin X."/>
            <person name="Bachman B."/>
            <person name="Battles P."/>
            <person name="Bell A."/>
            <person name="Bess C."/>
            <person name="Bickham C."/>
            <person name="Chaboub L."/>
            <person name="Chen D."/>
            <person name="Coyle M."/>
            <person name="Deiros D.R."/>
            <person name="Dinh H."/>
            <person name="Forbes L."/>
            <person name="Fowler G."/>
            <person name="Francisco L."/>
            <person name="Fu Q."/>
            <person name="Gubbala S."/>
            <person name="Hale W."/>
            <person name="Han Y."/>
            <person name="Hemphill L."/>
            <person name="Highlander S.K."/>
            <person name="Hirani K."/>
            <person name="Hogues M."/>
            <person name="Jackson L."/>
            <person name="Jakkamsetti A."/>
            <person name="Javaid M."/>
            <person name="Jiang H."/>
            <person name="Korchina V."/>
            <person name="Kovar C."/>
            <person name="Lara F."/>
            <person name="Lee S."/>
            <person name="Mata R."/>
            <person name="Mathew T."/>
            <person name="Moen C."/>
            <person name="Morales K."/>
            <person name="Munidasa M."/>
            <person name="Nazareth L."/>
            <person name="Ngo R."/>
            <person name="Nguyen L."/>
            <person name="Okwuonu G."/>
            <person name="Ongeri F."/>
            <person name="Patil S."/>
            <person name="Petrosino J."/>
            <person name="Pham C."/>
            <person name="Pham P."/>
            <person name="Pu L.-L."/>
            <person name="Puazo M."/>
            <person name="Raj R."/>
            <person name="Reid J."/>
            <person name="Rouhana J."/>
            <person name="Saada N."/>
            <person name="Shang Y."/>
            <person name="Simmons D."/>
            <person name="Thornton R."/>
            <person name="Warren J."/>
            <person name="Weissenberger G."/>
            <person name="Zhang J."/>
            <person name="Zhang L."/>
            <person name="Zhou C."/>
            <person name="Zhu D."/>
            <person name="Muzny D."/>
            <person name="Worley K."/>
            <person name="Gibbs R."/>
        </authorList>
    </citation>
    <scope>NUCLEOTIDE SEQUENCE [LARGE SCALE GENOMIC DNA]</scope>
    <source>
        <strain evidence="7 8">DSM 16041</strain>
    </source>
</reference>
<organism evidence="7 8">
    <name type="scientific">Limosilactobacillus antri DSM 16041</name>
    <dbReference type="NCBI Taxonomy" id="525309"/>
    <lineage>
        <taxon>Bacteria</taxon>
        <taxon>Bacillati</taxon>
        <taxon>Bacillota</taxon>
        <taxon>Bacilli</taxon>
        <taxon>Lactobacillales</taxon>
        <taxon>Lactobacillaceae</taxon>
        <taxon>Limosilactobacillus</taxon>
    </lineage>
</organism>
<dbReference type="Pfam" id="PF01869">
    <property type="entry name" value="BcrAD_BadFG"/>
    <property type="match status" value="2"/>
</dbReference>
<dbReference type="SUPFAM" id="SSF53067">
    <property type="entry name" value="Actin-like ATPase domain"/>
    <property type="match status" value="2"/>
</dbReference>
<comment type="caution">
    <text evidence="7">The sequence shown here is derived from an EMBL/GenBank/DDBJ whole genome shotgun (WGS) entry which is preliminary data.</text>
</comment>
<dbReference type="InterPro" id="IPR043129">
    <property type="entry name" value="ATPase_NBD"/>
</dbReference>
<evidence type="ECO:0000259" key="5">
    <source>
        <dbReference type="Pfam" id="PF01869"/>
    </source>
</evidence>
<dbReference type="Proteomes" id="UP000003675">
    <property type="component" value="Unassembled WGS sequence"/>
</dbReference>
<comment type="cofactor">
    <cofactor evidence="1">
        <name>[4Fe-4S] cluster</name>
        <dbReference type="ChEBI" id="CHEBI:49883"/>
    </cofactor>
</comment>
<dbReference type="CDD" id="cd24034">
    <property type="entry name" value="ASKHA_NBD_O66634-like_rpt1"/>
    <property type="match status" value="1"/>
</dbReference>
<keyword evidence="3" id="KW-0408">Iron</keyword>
<dbReference type="PANTHER" id="PTHR32329:SF4">
    <property type="entry name" value="ACTIVATOR OF 2-HYDROXYACYL-COA DEHYDRATASE"/>
    <property type="match status" value="1"/>
</dbReference>
<proteinExistence type="predicted"/>
<keyword evidence="4" id="KW-0411">Iron-sulfur</keyword>
<dbReference type="eggNOG" id="COG1924">
    <property type="taxonomic scope" value="Bacteria"/>
</dbReference>
<evidence type="ECO:0000256" key="1">
    <source>
        <dbReference type="ARBA" id="ARBA00001966"/>
    </source>
</evidence>